<dbReference type="EMBL" id="JAAXOX010000005">
    <property type="protein sequence ID" value="NKY23222.1"/>
    <property type="molecule type" value="Genomic_DNA"/>
</dbReference>
<name>A0A7X6KVV6_9CELL</name>
<sequence>MVLGVLSGAPASAAASTRDIGEVTSVVEDADIWGDDGPTGGLSVTGWVSEDYLGDHVVEIRAEAADTVGSVAV</sequence>
<dbReference type="AlphaFoldDB" id="A0A7X6KVV6"/>
<gene>
    <name evidence="1" type="ORF">HGA03_11175</name>
</gene>
<dbReference type="Proteomes" id="UP000581206">
    <property type="component" value="Unassembled WGS sequence"/>
</dbReference>
<evidence type="ECO:0000313" key="2">
    <source>
        <dbReference type="Proteomes" id="UP000581206"/>
    </source>
</evidence>
<comment type="caution">
    <text evidence="1">The sequence shown here is derived from an EMBL/GenBank/DDBJ whole genome shotgun (WGS) entry which is preliminary data.</text>
</comment>
<organism evidence="1 2">
    <name type="scientific">Cellulomonas denverensis</name>
    <dbReference type="NCBI Taxonomy" id="264297"/>
    <lineage>
        <taxon>Bacteria</taxon>
        <taxon>Bacillati</taxon>
        <taxon>Actinomycetota</taxon>
        <taxon>Actinomycetes</taxon>
        <taxon>Micrococcales</taxon>
        <taxon>Cellulomonadaceae</taxon>
        <taxon>Cellulomonas</taxon>
    </lineage>
</organism>
<dbReference type="RefSeq" id="WP_168630362.1">
    <property type="nucleotide sequence ID" value="NZ_BONL01000018.1"/>
</dbReference>
<keyword evidence="2" id="KW-1185">Reference proteome</keyword>
<accession>A0A7X6KVV6</accession>
<evidence type="ECO:0000313" key="1">
    <source>
        <dbReference type="EMBL" id="NKY23222.1"/>
    </source>
</evidence>
<reference evidence="1 2" key="1">
    <citation type="submission" date="2020-04" db="EMBL/GenBank/DDBJ databases">
        <title>MicrobeNet Type strains.</title>
        <authorList>
            <person name="Nicholson A.C."/>
        </authorList>
    </citation>
    <scope>NUCLEOTIDE SEQUENCE [LARGE SCALE GENOMIC DNA]</scope>
    <source>
        <strain evidence="1 2">ATCC BAA-788</strain>
    </source>
</reference>
<proteinExistence type="predicted"/>
<protein>
    <submittedName>
        <fullName evidence="1">Uncharacterized protein</fullName>
    </submittedName>
</protein>